<dbReference type="AlphaFoldDB" id="A0A231VLV9"/>
<protein>
    <submittedName>
        <fullName evidence="5">Alpha/beta hydrolase</fullName>
    </submittedName>
</protein>
<evidence type="ECO:0000313" key="6">
    <source>
        <dbReference type="Proteomes" id="UP000215301"/>
    </source>
</evidence>
<gene>
    <name evidence="5" type="ORF">CE561_02020</name>
</gene>
<dbReference type="RefSeq" id="WP_094043703.1">
    <property type="nucleotide sequence ID" value="NZ_NKHD01000005.1"/>
</dbReference>
<dbReference type="Pfam" id="PF00561">
    <property type="entry name" value="Abhydrolase_1"/>
    <property type="match status" value="1"/>
</dbReference>
<dbReference type="Proteomes" id="UP000215301">
    <property type="component" value="Unassembled WGS sequence"/>
</dbReference>
<evidence type="ECO:0000259" key="4">
    <source>
        <dbReference type="Pfam" id="PF00561"/>
    </source>
</evidence>
<feature type="domain" description="AB hydrolase-1" evidence="4">
    <location>
        <begin position="28"/>
        <end position="122"/>
    </location>
</feature>
<dbReference type="PANTHER" id="PTHR46197">
    <property type="entry name" value="PROTEIN ABHD14B-LIKE"/>
    <property type="match status" value="1"/>
</dbReference>
<keyword evidence="5" id="KW-0378">Hydrolase</keyword>
<evidence type="ECO:0000313" key="5">
    <source>
        <dbReference type="EMBL" id="OXT09262.1"/>
    </source>
</evidence>
<organism evidence="5 6">
    <name type="scientific">Thermoanaerobacterium thermosaccharolyticum</name>
    <name type="common">Clostridium thermosaccharolyticum</name>
    <dbReference type="NCBI Taxonomy" id="1517"/>
    <lineage>
        <taxon>Bacteria</taxon>
        <taxon>Bacillati</taxon>
        <taxon>Bacillota</taxon>
        <taxon>Clostridia</taxon>
        <taxon>Thermoanaerobacterales</taxon>
        <taxon>Thermoanaerobacteraceae</taxon>
        <taxon>Thermoanaerobacterium</taxon>
    </lineage>
</organism>
<dbReference type="GO" id="GO:0005737">
    <property type="term" value="C:cytoplasm"/>
    <property type="evidence" value="ECO:0007669"/>
    <property type="project" value="UniProtKB-SubCell"/>
</dbReference>
<dbReference type="PANTHER" id="PTHR46197:SF3">
    <property type="entry name" value="AB HYDROLASE-1 DOMAIN-CONTAINING PROTEIN"/>
    <property type="match status" value="1"/>
</dbReference>
<comment type="subcellular location">
    <subcellularLocation>
        <location evidence="1">Cytoplasm</location>
    </subcellularLocation>
</comment>
<name>A0A231VLV9_THETR</name>
<reference evidence="5 6" key="1">
    <citation type="submission" date="2017-06" db="EMBL/GenBank/DDBJ databases">
        <title>Isolation and characterization of a thermophilic and butanogenic Thermoanaerobacterium thermosaccharolyticum M5 capable of efficient degradation of hemicellulose.</title>
        <authorList>
            <person name="Xin F."/>
            <person name="Jiang Y."/>
        </authorList>
    </citation>
    <scope>NUCLEOTIDE SEQUENCE [LARGE SCALE GENOMIC DNA]</scope>
    <source>
        <strain evidence="5 6">M5</strain>
    </source>
</reference>
<proteinExistence type="inferred from homology"/>
<sequence>MMTDDKYVNIDGAMIHYLISGHNDKGDVLLLHGKRFTIDDWVKYGIVDNIAKEGYRVIAVELPGYGKSEILDISYEDFLMKFVSILNINKINIVGPSFSGEILIRFALKYQEMIKSLIIVDSINIDKYVDRLKEIKVNILIIWGKKDDIAPYGFATMLKQNIQNAKLHTFDDLGHTCYFDKPEVFTDELIKFLNQD</sequence>
<comment type="caution">
    <text evidence="5">The sequence shown here is derived from an EMBL/GenBank/DDBJ whole genome shotgun (WGS) entry which is preliminary data.</text>
</comment>
<dbReference type="GO" id="GO:0016787">
    <property type="term" value="F:hydrolase activity"/>
    <property type="evidence" value="ECO:0007669"/>
    <property type="project" value="UniProtKB-KW"/>
</dbReference>
<comment type="similarity">
    <text evidence="3">Belongs to the AB hydrolase superfamily. ABHD14 family.</text>
</comment>
<evidence type="ECO:0000256" key="1">
    <source>
        <dbReference type="ARBA" id="ARBA00004496"/>
    </source>
</evidence>
<evidence type="ECO:0000256" key="2">
    <source>
        <dbReference type="ARBA" id="ARBA00022490"/>
    </source>
</evidence>
<dbReference type="InterPro" id="IPR000073">
    <property type="entry name" value="AB_hydrolase_1"/>
</dbReference>
<accession>A0A231VLV9</accession>
<dbReference type="Gene3D" id="3.40.50.1820">
    <property type="entry name" value="alpha/beta hydrolase"/>
    <property type="match status" value="1"/>
</dbReference>
<keyword evidence="2" id="KW-0963">Cytoplasm</keyword>
<evidence type="ECO:0000256" key="3">
    <source>
        <dbReference type="ARBA" id="ARBA00037942"/>
    </source>
</evidence>
<dbReference type="EMBL" id="NKHD01000005">
    <property type="protein sequence ID" value="OXT09262.1"/>
    <property type="molecule type" value="Genomic_DNA"/>
</dbReference>
<dbReference type="InterPro" id="IPR029058">
    <property type="entry name" value="AB_hydrolase_fold"/>
</dbReference>
<dbReference type="SUPFAM" id="SSF53474">
    <property type="entry name" value="alpha/beta-Hydrolases"/>
    <property type="match status" value="1"/>
</dbReference>